<dbReference type="EMBL" id="MN739755">
    <property type="protein sequence ID" value="QHT25094.1"/>
    <property type="molecule type" value="Genomic_DNA"/>
</dbReference>
<sequence>MYIKITSNSNNCGIDMYKKSDFIHHKDQNKLKYFDAYYGSTPHIAIIIIPSSSISRHTLYYRNNNYSHRCIETIVSDGYSLFAAKTIKKFNLINSLTEK</sequence>
<protein>
    <submittedName>
        <fullName evidence="1">Uncharacterized protein</fullName>
    </submittedName>
</protein>
<reference evidence="1" key="1">
    <citation type="journal article" date="2020" name="Nature">
        <title>Giant virus diversity and host interactions through global metagenomics.</title>
        <authorList>
            <person name="Schulz F."/>
            <person name="Roux S."/>
            <person name="Paez-Espino D."/>
            <person name="Jungbluth S."/>
            <person name="Walsh D.A."/>
            <person name="Denef V.J."/>
            <person name="McMahon K.D."/>
            <person name="Konstantinidis K.T."/>
            <person name="Eloe-Fadrosh E.A."/>
            <person name="Kyrpides N.C."/>
            <person name="Woyke T."/>
        </authorList>
    </citation>
    <scope>NUCLEOTIDE SEQUENCE</scope>
    <source>
        <strain evidence="1">GVMAG-M-3300023179-150</strain>
    </source>
</reference>
<proteinExistence type="predicted"/>
<accession>A0A6C0E7P1</accession>
<dbReference type="AlphaFoldDB" id="A0A6C0E7P1"/>
<organism evidence="1">
    <name type="scientific">viral metagenome</name>
    <dbReference type="NCBI Taxonomy" id="1070528"/>
    <lineage>
        <taxon>unclassified sequences</taxon>
        <taxon>metagenomes</taxon>
        <taxon>organismal metagenomes</taxon>
    </lineage>
</organism>
<name>A0A6C0E7P1_9ZZZZ</name>
<evidence type="ECO:0000313" key="1">
    <source>
        <dbReference type="EMBL" id="QHT25094.1"/>
    </source>
</evidence>